<gene>
    <name evidence="13 18" type="primary">addA</name>
    <name evidence="18" type="ORF">QCO44_08745</name>
</gene>
<evidence type="ECO:0000256" key="8">
    <source>
        <dbReference type="ARBA" id="ARBA00023125"/>
    </source>
</evidence>
<dbReference type="NCBIfam" id="TIGR02785">
    <property type="entry name" value="addA_Gpos"/>
    <property type="match status" value="1"/>
</dbReference>
<dbReference type="Pfam" id="PF00580">
    <property type="entry name" value="UvrD-helicase"/>
    <property type="match status" value="1"/>
</dbReference>
<dbReference type="Gene3D" id="3.40.50.300">
    <property type="entry name" value="P-loop containing nucleotide triphosphate hydrolases"/>
    <property type="match status" value="4"/>
</dbReference>
<dbReference type="PANTHER" id="PTHR11070:SF48">
    <property type="entry name" value="ATP-DEPENDENT HELICASE_NUCLEASE SUBUNIT A"/>
    <property type="match status" value="1"/>
</dbReference>
<evidence type="ECO:0000256" key="14">
    <source>
        <dbReference type="PROSITE-ProRule" id="PRU00560"/>
    </source>
</evidence>
<feature type="compositionally biased region" description="Basic and acidic residues" evidence="15">
    <location>
        <begin position="534"/>
        <end position="551"/>
    </location>
</feature>
<comment type="cofactor">
    <cofactor evidence="13">
        <name>Mg(2+)</name>
        <dbReference type="ChEBI" id="CHEBI:18420"/>
    </cofactor>
</comment>
<keyword evidence="4 13" id="KW-0378">Hydrolase</keyword>
<evidence type="ECO:0000256" key="10">
    <source>
        <dbReference type="ARBA" id="ARBA00023235"/>
    </source>
</evidence>
<sequence length="1247" mass="140974">MAEGRIWSKRQEEAITESGKNLLVAAAAGSGKTSVLVERIIRRILSGKADVDKLLVVTFTNAAAAEMRERIGAALEEKIKDGVDIGRLERQMALLSNASISTLHSFCQTIIRRNFAAIDLDPKFRLANEQEMKILQRETLETLFEEKYEAQQKDFLSFVETYGSERGDEAAYHMVLSLYTFSCSQPFPELWLDGVAARFDLPEGTRLLDTPWGEAALEDCRLTFLSCLDAIKPLVGEASSLGWESCVPTLEADEEMLQNALDCLARKDWEGMRQLLPPQTKFKMLRFPRGLDDSEKDAIKKTREAVKNKINQMTAMYFHSSEAVLLEDLRALSPVASALVALVREFSAAFQAAKKEKRLVDFNDLEHFALAVLCREDAPKGELRPSAAALALQEKYEEVMVDEYQDTNGVQEAILSLIRREDNFFVVGDVKQSIYRFRMTDPTLFLKKYTEYPTLGEKYHRVVLAENYRSRAGILAAVNWIFSQVMVPESMELAYDKNAALYPAAKFPETKGENLSGATELYLIERDSEDENREEAQETKETKESADAARDGEEEGEEAEEMEGFALEAAFIAQYVRSLVESGKLVADKEGYRPLHWRDIVILLRAVSGKADVLMEKLRDADVPAYAVLSEGYFEAMEVRVMLAALAVIDNERQDIPLAAVLHSPLVGLSASELAELRLIAPEEDLFGALLIANRAEVKLPEELRAKAAAFRHRLSEWRRLAWRVSVSELIWQIYRDTGYYDYVGGMNGGLLRQANLRMLCDRARDYEQTSFRGLFRFLRYIEELKKRETDLSTARTLGESEDVVRIMTIHKSKGLEFPVVIVADLGKGFNVKDAEGDLLMHRELGIGLYRVEKERSLRYSTLSHEAVSACLRKESKAEELRVLYVAMTRAKEKLILVGSVKKLAARAEKWCAHTALAERQLPAYVPLEAKNLLDWVATAVARHADGAPIRELTEINGIEAVSLGEDDSHWDVRIVPASSIRKVQPAFEEDDEIFASLRTGAPLPASEEKEHVEKILSWRYAERGVADVPAKLSVTELKRRFAAEEAAEDSYREPHGAIRETETFAFKRPNFVQKKEKLSPSEYGTLMHTVLQHVDLAGDLSEKGIEAQLETMAQKEILLPEQIKSVDSRAIEDFFAQSLGAEMKKANRLWRELPFSRMVEARRFYPDAEPEARIFLQGIIDVLFERADGKLTLLDYKTDRNTRPDVVRKKYQQQIDLYAEAVAAIFGRAPEERYLYLLHNGAVVSL</sequence>
<evidence type="ECO:0000256" key="7">
    <source>
        <dbReference type="ARBA" id="ARBA00022840"/>
    </source>
</evidence>
<dbReference type="Gene3D" id="3.90.320.10">
    <property type="match status" value="1"/>
</dbReference>
<organism evidence="18 19">
    <name type="scientific">Selenomonas sputigena</name>
    <dbReference type="NCBI Taxonomy" id="69823"/>
    <lineage>
        <taxon>Bacteria</taxon>
        <taxon>Bacillati</taxon>
        <taxon>Bacillota</taxon>
        <taxon>Negativicutes</taxon>
        <taxon>Selenomonadales</taxon>
        <taxon>Selenomonadaceae</taxon>
        <taxon>Selenomonas</taxon>
    </lineage>
</organism>
<evidence type="ECO:0000313" key="19">
    <source>
        <dbReference type="Proteomes" id="UP001559623"/>
    </source>
</evidence>
<dbReference type="Proteomes" id="UP001559623">
    <property type="component" value="Unassembled WGS sequence"/>
</dbReference>
<evidence type="ECO:0000256" key="9">
    <source>
        <dbReference type="ARBA" id="ARBA00023204"/>
    </source>
</evidence>
<keyword evidence="3 13" id="KW-0227">DNA damage</keyword>
<evidence type="ECO:0000259" key="17">
    <source>
        <dbReference type="PROSITE" id="PS51217"/>
    </source>
</evidence>
<evidence type="ECO:0000256" key="12">
    <source>
        <dbReference type="ARBA" id="ARBA00048988"/>
    </source>
</evidence>
<keyword evidence="10 13" id="KW-0413">Isomerase</keyword>
<dbReference type="PROSITE" id="PS51198">
    <property type="entry name" value="UVRD_HELICASE_ATP_BIND"/>
    <property type="match status" value="1"/>
</dbReference>
<feature type="domain" description="UvrD-like helicase C-terminal" evidence="17">
    <location>
        <begin position="525"/>
        <end position="815"/>
    </location>
</feature>
<keyword evidence="5 13" id="KW-0347">Helicase</keyword>
<evidence type="ECO:0000256" key="6">
    <source>
        <dbReference type="ARBA" id="ARBA00022839"/>
    </source>
</evidence>
<reference evidence="18 19" key="1">
    <citation type="submission" date="2023-04" db="EMBL/GenBank/DDBJ databases">
        <title>Genome Sequence of Selenomonas sputigena ATCC 33150.</title>
        <authorList>
            <person name="Miller D.P."/>
            <person name="Anvari S."/>
            <person name="Polson S.W."/>
            <person name="Macdonald M."/>
            <person name="Mcdowell J.V."/>
        </authorList>
    </citation>
    <scope>NUCLEOTIDE SEQUENCE [LARGE SCALE GENOMIC DNA]</scope>
    <source>
        <strain evidence="18 19">ATCC 33150</strain>
    </source>
</reference>
<dbReference type="RefSeq" id="WP_368847443.1">
    <property type="nucleotide sequence ID" value="NZ_CP194411.1"/>
</dbReference>
<dbReference type="EMBL" id="JARVLH010000005">
    <property type="protein sequence ID" value="MEX5285718.1"/>
    <property type="molecule type" value="Genomic_DNA"/>
</dbReference>
<dbReference type="Pfam" id="PF12705">
    <property type="entry name" value="PDDEXK_1"/>
    <property type="match status" value="1"/>
</dbReference>
<dbReference type="InterPro" id="IPR038726">
    <property type="entry name" value="PDDEXK_AddAB-type"/>
</dbReference>
<evidence type="ECO:0000256" key="11">
    <source>
        <dbReference type="ARBA" id="ARBA00034617"/>
    </source>
</evidence>
<comment type="function">
    <text evidence="13">The heterodimer acts as both an ATP-dependent DNA helicase and an ATP-dependent, dual-direction single-stranded exonuclease. Recognizes the chi site generating a DNA molecule suitable for the initiation of homologous recombination. The AddA nuclease domain is required for chi fragment generation; this subunit has the helicase and 3' -&gt; 5' nuclease activities.</text>
</comment>
<evidence type="ECO:0000256" key="3">
    <source>
        <dbReference type="ARBA" id="ARBA00022763"/>
    </source>
</evidence>
<keyword evidence="19" id="KW-1185">Reference proteome</keyword>
<dbReference type="PROSITE" id="PS51217">
    <property type="entry name" value="UVRD_HELICASE_CTER"/>
    <property type="match status" value="1"/>
</dbReference>
<dbReference type="CDD" id="cd17932">
    <property type="entry name" value="DEXQc_UvrD"/>
    <property type="match status" value="1"/>
</dbReference>
<feature type="region of interest" description="Disordered" evidence="15">
    <location>
        <begin position="526"/>
        <end position="559"/>
    </location>
</feature>
<evidence type="ECO:0000256" key="2">
    <source>
        <dbReference type="ARBA" id="ARBA00022741"/>
    </source>
</evidence>
<dbReference type="InterPro" id="IPR014017">
    <property type="entry name" value="DNA_helicase_UvrD-like_C"/>
</dbReference>
<comment type="similarity">
    <text evidence="13">Belongs to the helicase family. AddA subfamily.</text>
</comment>
<evidence type="ECO:0000256" key="15">
    <source>
        <dbReference type="SAM" id="MobiDB-lite"/>
    </source>
</evidence>
<protein>
    <recommendedName>
        <fullName evidence="13">ATP-dependent helicase/nuclease subunit A</fullName>
        <ecNumber evidence="13">3.1.-.-</ecNumber>
        <ecNumber evidence="13">5.6.2.4</ecNumber>
    </recommendedName>
    <alternativeName>
        <fullName evidence="13">ATP-dependent helicase/nuclease AddA</fullName>
    </alternativeName>
    <alternativeName>
        <fullName evidence="13">DNA 3'-5' helicase AddA</fullName>
    </alternativeName>
</protein>
<dbReference type="InterPro" id="IPR014016">
    <property type="entry name" value="UvrD-like_ATP-bd"/>
</dbReference>
<evidence type="ECO:0000259" key="16">
    <source>
        <dbReference type="PROSITE" id="PS51198"/>
    </source>
</evidence>
<dbReference type="Pfam" id="PF13361">
    <property type="entry name" value="UvrD_C"/>
    <property type="match status" value="1"/>
</dbReference>
<evidence type="ECO:0000313" key="18">
    <source>
        <dbReference type="EMBL" id="MEX5285718.1"/>
    </source>
</evidence>
<dbReference type="InterPro" id="IPR000212">
    <property type="entry name" value="DNA_helicase_UvrD/REP"/>
</dbReference>
<keyword evidence="7 13" id="KW-0067">ATP-binding</keyword>
<comment type="catalytic activity">
    <reaction evidence="11 13">
        <text>Couples ATP hydrolysis with the unwinding of duplex DNA by translocating in the 3'-5' direction.</text>
        <dbReference type="EC" id="5.6.2.4"/>
    </reaction>
</comment>
<proteinExistence type="inferred from homology"/>
<keyword evidence="2 13" id="KW-0547">Nucleotide-binding</keyword>
<dbReference type="InterPro" id="IPR011335">
    <property type="entry name" value="Restrct_endonuc-II-like"/>
</dbReference>
<keyword evidence="8 13" id="KW-0238">DNA-binding</keyword>
<dbReference type="EC" id="3.1.-.-" evidence="13"/>
<dbReference type="SUPFAM" id="SSF52540">
    <property type="entry name" value="P-loop containing nucleoside triphosphate hydrolases"/>
    <property type="match status" value="1"/>
</dbReference>
<dbReference type="SUPFAM" id="SSF52980">
    <property type="entry name" value="Restriction endonuclease-like"/>
    <property type="match status" value="1"/>
</dbReference>
<dbReference type="PANTHER" id="PTHR11070">
    <property type="entry name" value="UVRD / RECB / PCRA DNA HELICASE FAMILY MEMBER"/>
    <property type="match status" value="1"/>
</dbReference>
<evidence type="ECO:0000256" key="5">
    <source>
        <dbReference type="ARBA" id="ARBA00022806"/>
    </source>
</evidence>
<dbReference type="GO" id="GO:0004386">
    <property type="term" value="F:helicase activity"/>
    <property type="evidence" value="ECO:0007669"/>
    <property type="project" value="UniProtKB-KW"/>
</dbReference>
<dbReference type="InterPro" id="IPR014152">
    <property type="entry name" value="AddA"/>
</dbReference>
<dbReference type="InterPro" id="IPR011604">
    <property type="entry name" value="PDDEXK-like_dom_sf"/>
</dbReference>
<evidence type="ECO:0000256" key="13">
    <source>
        <dbReference type="HAMAP-Rule" id="MF_01451"/>
    </source>
</evidence>
<name>A0ABV3X899_9FIRM</name>
<evidence type="ECO:0000256" key="1">
    <source>
        <dbReference type="ARBA" id="ARBA00022722"/>
    </source>
</evidence>
<keyword evidence="1 13" id="KW-0540">Nuclease</keyword>
<comment type="caution">
    <text evidence="18">The sequence shown here is derived from an EMBL/GenBank/DDBJ whole genome shotgun (WGS) entry which is preliminary data.</text>
</comment>
<keyword evidence="6 13" id="KW-0269">Exonuclease</keyword>
<comment type="catalytic activity">
    <reaction evidence="12 13">
        <text>ATP + H2O = ADP + phosphate + H(+)</text>
        <dbReference type="Rhea" id="RHEA:13065"/>
        <dbReference type="ChEBI" id="CHEBI:15377"/>
        <dbReference type="ChEBI" id="CHEBI:15378"/>
        <dbReference type="ChEBI" id="CHEBI:30616"/>
        <dbReference type="ChEBI" id="CHEBI:43474"/>
        <dbReference type="ChEBI" id="CHEBI:456216"/>
        <dbReference type="EC" id="5.6.2.4"/>
    </reaction>
</comment>
<feature type="binding site" evidence="14">
    <location>
        <begin position="26"/>
        <end position="33"/>
    </location>
    <ligand>
        <name>ATP</name>
        <dbReference type="ChEBI" id="CHEBI:30616"/>
    </ligand>
</feature>
<keyword evidence="9 13" id="KW-0234">DNA repair</keyword>
<accession>A0ABV3X899</accession>
<dbReference type="EC" id="5.6.2.4" evidence="13"/>
<comment type="subunit">
    <text evidence="13">Heterodimer of AddA and AddB/RexB.</text>
</comment>
<dbReference type="HAMAP" id="MF_01451">
    <property type="entry name" value="AddA"/>
    <property type="match status" value="1"/>
</dbReference>
<dbReference type="InterPro" id="IPR027417">
    <property type="entry name" value="P-loop_NTPase"/>
</dbReference>
<feature type="domain" description="UvrD-like helicase ATP-binding" evidence="16">
    <location>
        <begin position="5"/>
        <end position="471"/>
    </location>
</feature>
<evidence type="ECO:0000256" key="4">
    <source>
        <dbReference type="ARBA" id="ARBA00022801"/>
    </source>
</evidence>